<proteinExistence type="predicted"/>
<evidence type="ECO:0000313" key="2">
    <source>
        <dbReference type="Proteomes" id="UP000011205"/>
    </source>
</evidence>
<dbReference type="Proteomes" id="UP000011205">
    <property type="component" value="Unassembled WGS sequence"/>
</dbReference>
<gene>
    <name evidence="1" type="ORF">STVIR_1822</name>
</gene>
<reference evidence="1 2" key="1">
    <citation type="journal article" date="2013" name="Genome Announc.">
        <title>Draft Genome Sequence of Streptomyces viridochromogenes Strain Tu57, Producer of Avilamycin.</title>
        <authorList>
            <person name="Gruning B.A."/>
            <person name="Erxleben A."/>
            <person name="Hahnlein A."/>
            <person name="Gunther S."/>
        </authorList>
    </citation>
    <scope>NUCLEOTIDE SEQUENCE [LARGE SCALE GENOMIC DNA]</scope>
    <source>
        <strain evidence="1 2">Tue57</strain>
    </source>
</reference>
<name>L8PP43_STRVR</name>
<accession>L8PP43</accession>
<comment type="caution">
    <text evidence="1">The sequence shown here is derived from an EMBL/GenBank/DDBJ whole genome shotgun (WGS) entry which is preliminary data.</text>
</comment>
<evidence type="ECO:0000313" key="1">
    <source>
        <dbReference type="EMBL" id="ELS57177.1"/>
    </source>
</evidence>
<dbReference type="AlphaFoldDB" id="L8PP43"/>
<organism evidence="1 2">
    <name type="scientific">Streptomyces viridochromogenes Tue57</name>
    <dbReference type="NCBI Taxonomy" id="1160705"/>
    <lineage>
        <taxon>Bacteria</taxon>
        <taxon>Bacillati</taxon>
        <taxon>Actinomycetota</taxon>
        <taxon>Actinomycetes</taxon>
        <taxon>Kitasatosporales</taxon>
        <taxon>Streptomycetaceae</taxon>
        <taxon>Streptomyces</taxon>
    </lineage>
</organism>
<sequence length="58" mass="6549">MLVVRRTPLHRVDISNTVRKLGQKISSAHLSVNTCHTSIRSVFLPSRSEARAAPCRMY</sequence>
<dbReference type="EMBL" id="AMLP01000062">
    <property type="protein sequence ID" value="ELS57177.1"/>
    <property type="molecule type" value="Genomic_DNA"/>
</dbReference>
<protein>
    <submittedName>
        <fullName evidence="1">Uncharacterized protein</fullName>
    </submittedName>
</protein>